<dbReference type="InterPro" id="IPR050206">
    <property type="entry name" value="FtsK/SpoIIIE/SftA"/>
</dbReference>
<dbReference type="Gene3D" id="3.40.50.300">
    <property type="entry name" value="P-loop containing nucleotide triphosphate hydrolases"/>
    <property type="match status" value="4"/>
</dbReference>
<evidence type="ECO:0000256" key="3">
    <source>
        <dbReference type="PROSITE-ProRule" id="PRU00289"/>
    </source>
</evidence>
<feature type="domain" description="FtsK" evidence="5">
    <location>
        <begin position="453"/>
        <end position="652"/>
    </location>
</feature>
<name>A0A178MHF6_9CHLR</name>
<dbReference type="EMBL" id="LWQS01000037">
    <property type="protein sequence ID" value="OAN47444.1"/>
    <property type="molecule type" value="Genomic_DNA"/>
</dbReference>
<keyword evidence="4" id="KW-1133">Transmembrane helix</keyword>
<accession>A0A178MHF6</accession>
<sequence>MQDNPSLFNRPPRLRPRWCAETVELPAPPNPPQPRSGTMWLQALLPVIAALIFSAGALIGYGSWLAALPALVLGVLSSGITLLNERDTTRHNARDHAEQQTLFADRLAAARARLRRLHEEERAARRYLAPDPAELLRIAGADGRPRAPEPRLWERRLSDDDALELRLGSGTLPATSRAVIPPGAPADRRIDQLLAEYATLHQVPICLPLRQLGSLGIAGPRPAVAGLAYALLAQAATLHAPAELRIALIAQTNTAPDWQWIARLPHCQTPGEPQAGRIFVAIEPAAIDRLLTFLLDELSRRREAATAHPVPVVIIVDSAALVTTYTALGQLLRDGGAYGLIVVVLTDDWANVPEYCAAVVEVDQRMGRWTRAGEAWPATPFQPDLLDRASIEQLTNRLATIRLTEIGAGQHLPRHTRLLELLELPVGDGIPPRWLQPPTLAWHEAPIGALGEGKPFSLNLNEQCHGPHGIIAGATGAGKSVLLQTIIVALAATHGPDRLNVLLIDFKGGAALAPFAHLPHTTGLVTDLDDRLATRAIAAISSELRRRKTKLRTVTEQYGIHLENIADYRALARQHPLEPLPNLLIVLDEFDEMARSCPDFVSALVRVVKQGRSLGVHLLIATQQPARVVSDEIRSQLSYFIALRLGSSEDSREMLQRPDAAFLPPQLPGRAYVRSGGEVRLMQVARLASQPDGQSDLEAITQRLCAAGHAHLTALNWQPPPIWQPPLPAHLTLHTPASGLQAVAGLLDIPQQSRQIPLVIDLSAGHLAIFGGPASGKSVTLARIILDLAGRCGPDALWCYLIDGDGRLLSALADLPHVGAVVQPFDREALLTLLRQLDNHLRERRMRVSAGQPPGPPVLLVIDRLAVVRDELRDAYGESDLAELVRLARNGRDLGLRLIVSAERPSDLPYRLAAQFEQRLALRMPDLNDYADAFGQRPPSQLPPAIAGRGYWQHSDEGLLEVQIALPAGSVEAGDNRELALAIRAQATVLAHAMPPTAGGPPPLALLPERLAKSALPPASHYAAGLKLPSGWAAEPPGPAALRLSPETPHALVIGPRRSGKSTALLTLAHSALTASPPAHLIIIDGPRRSLNQLRAIAPTMRYIADEAGLAALTAELSALRREAANRHLLIIDDYHLCRERWRDHFTQSYSATPNLFSQLVELAQTGNEPLHLIIAAGISYADDPLLRALDGARNGIVLWPGRYDTGTRLLGLNLPLPDQRHSEQPPGRALLVNGDDEPVMIQVAGE</sequence>
<evidence type="ECO:0000256" key="2">
    <source>
        <dbReference type="ARBA" id="ARBA00022840"/>
    </source>
</evidence>
<dbReference type="OrthoDB" id="9807790at2"/>
<dbReference type="InterPro" id="IPR002543">
    <property type="entry name" value="FtsK_dom"/>
</dbReference>
<feature type="transmembrane region" description="Helical" evidence="4">
    <location>
        <begin position="39"/>
        <end position="59"/>
    </location>
</feature>
<dbReference type="STRING" id="1707952.A6A03_10220"/>
<evidence type="ECO:0000313" key="6">
    <source>
        <dbReference type="EMBL" id="OAN47444.1"/>
    </source>
</evidence>
<evidence type="ECO:0000256" key="1">
    <source>
        <dbReference type="ARBA" id="ARBA00022741"/>
    </source>
</evidence>
<dbReference type="RefSeq" id="WP_066783781.1">
    <property type="nucleotide sequence ID" value="NZ_LWQS01000037.1"/>
</dbReference>
<dbReference type="PANTHER" id="PTHR22683:SF1">
    <property type="entry name" value="TYPE VII SECRETION SYSTEM PROTEIN ESSC"/>
    <property type="match status" value="1"/>
</dbReference>
<reference evidence="6 7" key="1">
    <citation type="submission" date="2016-04" db="EMBL/GenBank/DDBJ databases">
        <title>Chloroflexus islandicus sp. nov., a thermophilic filamentous anoxygenic phototrophic bacterium from geyser Strokkur (Iceland).</title>
        <authorList>
            <person name="Gaisin V.A."/>
            <person name="Kalashnikov A.M."/>
            <person name="Sukhacheva M.V."/>
            <person name="Grouzdev D.S."/>
            <person name="Ivanov T.M."/>
            <person name="Kuznetsov B."/>
            <person name="Gorlenko V.M."/>
        </authorList>
    </citation>
    <scope>NUCLEOTIDE SEQUENCE [LARGE SCALE GENOMIC DNA]</scope>
    <source>
        <strain evidence="7">isl-2</strain>
    </source>
</reference>
<evidence type="ECO:0000259" key="5">
    <source>
        <dbReference type="PROSITE" id="PS50901"/>
    </source>
</evidence>
<dbReference type="SUPFAM" id="SSF52540">
    <property type="entry name" value="P-loop containing nucleoside triphosphate hydrolases"/>
    <property type="match status" value="3"/>
</dbReference>
<protein>
    <submittedName>
        <fullName evidence="6">Cell division protein FtsK</fullName>
    </submittedName>
</protein>
<gene>
    <name evidence="6" type="ORF">A6A03_10220</name>
</gene>
<keyword evidence="1 3" id="KW-0547">Nucleotide-binding</keyword>
<dbReference type="InterPro" id="IPR027417">
    <property type="entry name" value="P-loop_NTPase"/>
</dbReference>
<dbReference type="CDD" id="cd01127">
    <property type="entry name" value="TrwB_TraG_TraD_VirD4"/>
    <property type="match status" value="1"/>
</dbReference>
<evidence type="ECO:0000256" key="4">
    <source>
        <dbReference type="SAM" id="Phobius"/>
    </source>
</evidence>
<keyword evidence="6" id="KW-0132">Cell division</keyword>
<keyword evidence="4" id="KW-0812">Transmembrane</keyword>
<dbReference type="PROSITE" id="PS50901">
    <property type="entry name" value="FTSK"/>
    <property type="match status" value="2"/>
</dbReference>
<dbReference type="AlphaFoldDB" id="A0A178MHF6"/>
<dbReference type="GO" id="GO:0051301">
    <property type="term" value="P:cell division"/>
    <property type="evidence" value="ECO:0007669"/>
    <property type="project" value="UniProtKB-KW"/>
</dbReference>
<dbReference type="GO" id="GO:0003677">
    <property type="term" value="F:DNA binding"/>
    <property type="evidence" value="ECO:0007669"/>
    <property type="project" value="InterPro"/>
</dbReference>
<comment type="caution">
    <text evidence="6">The sequence shown here is derived from an EMBL/GenBank/DDBJ whole genome shotgun (WGS) entry which is preliminary data.</text>
</comment>
<dbReference type="SMART" id="SM00382">
    <property type="entry name" value="AAA"/>
    <property type="match status" value="3"/>
</dbReference>
<feature type="binding site" evidence="3">
    <location>
        <begin position="771"/>
        <end position="778"/>
    </location>
    <ligand>
        <name>ATP</name>
        <dbReference type="ChEBI" id="CHEBI:30616"/>
    </ligand>
</feature>
<dbReference type="InterPro" id="IPR003593">
    <property type="entry name" value="AAA+_ATPase"/>
</dbReference>
<keyword evidence="2 3" id="KW-0067">ATP-binding</keyword>
<organism evidence="6 7">
    <name type="scientific">Chloroflexus islandicus</name>
    <dbReference type="NCBI Taxonomy" id="1707952"/>
    <lineage>
        <taxon>Bacteria</taxon>
        <taxon>Bacillati</taxon>
        <taxon>Chloroflexota</taxon>
        <taxon>Chloroflexia</taxon>
        <taxon>Chloroflexales</taxon>
        <taxon>Chloroflexineae</taxon>
        <taxon>Chloroflexaceae</taxon>
        <taxon>Chloroflexus</taxon>
    </lineage>
</organism>
<dbReference type="PANTHER" id="PTHR22683">
    <property type="entry name" value="SPORULATION PROTEIN RELATED"/>
    <property type="match status" value="1"/>
</dbReference>
<feature type="binding site" evidence="3">
    <location>
        <begin position="473"/>
        <end position="480"/>
    </location>
    <ligand>
        <name>ATP</name>
        <dbReference type="ChEBI" id="CHEBI:30616"/>
    </ligand>
</feature>
<dbReference type="Pfam" id="PF01580">
    <property type="entry name" value="FtsK_SpoIIIE"/>
    <property type="match status" value="3"/>
</dbReference>
<keyword evidence="4" id="KW-0472">Membrane</keyword>
<feature type="domain" description="FtsK" evidence="5">
    <location>
        <begin position="755"/>
        <end position="931"/>
    </location>
</feature>
<evidence type="ECO:0000313" key="7">
    <source>
        <dbReference type="Proteomes" id="UP000078287"/>
    </source>
</evidence>
<proteinExistence type="predicted"/>
<dbReference type="GO" id="GO:0005524">
    <property type="term" value="F:ATP binding"/>
    <property type="evidence" value="ECO:0007669"/>
    <property type="project" value="UniProtKB-UniRule"/>
</dbReference>
<keyword evidence="6" id="KW-0131">Cell cycle</keyword>
<dbReference type="Proteomes" id="UP000078287">
    <property type="component" value="Unassembled WGS sequence"/>
</dbReference>
<keyword evidence="7" id="KW-1185">Reference proteome</keyword>